<dbReference type="PANTHER" id="PTHR31356">
    <property type="entry name" value="THYLAKOID LUMENAL 29 KDA PROTEIN, CHLOROPLASTIC-RELATED"/>
    <property type="match status" value="1"/>
</dbReference>
<name>A0ABR1WNJ2_9PEZI</name>
<dbReference type="PANTHER" id="PTHR31356:SF66">
    <property type="entry name" value="CATALASE-PEROXIDASE"/>
    <property type="match status" value="1"/>
</dbReference>
<sequence>MKVPFSKVPAYLVMALSVPTAAVLDDGDKSLQTRAGHCNPAWRAVSKDLKLLFKACSDEARSSTRAVFHDCFPGACDGSLLLSAEMQREENALLVPISQTLSEKAAKYKVGKADMIQAAALAIQSCRGPRVRFLAGRADATGPNAEGQLPLADADDATQLRLFRARGFSAEDLVALMGAHSAARLEQGLALDSTPERLDSTVFYAETRDERAPSSLGSDMALAAGNDTRRYWSRFAASQGAWQGAFVVAMSKMMVLGNNVKNLTDCSAYIY</sequence>
<reference evidence="12 13" key="1">
    <citation type="submission" date="2023-01" db="EMBL/GenBank/DDBJ databases">
        <title>Analysis of 21 Apiospora genomes using comparative genomics revels a genus with tremendous synthesis potential of carbohydrate active enzymes and secondary metabolites.</title>
        <authorList>
            <person name="Sorensen T."/>
        </authorList>
    </citation>
    <scope>NUCLEOTIDE SEQUENCE [LARGE SCALE GENOMIC DNA]</scope>
    <source>
        <strain evidence="12 13">CBS 114990</strain>
    </source>
</reference>
<dbReference type="EC" id="1.11.1.-" evidence="10"/>
<evidence type="ECO:0000256" key="7">
    <source>
        <dbReference type="ARBA" id="ARBA00023002"/>
    </source>
</evidence>
<evidence type="ECO:0000313" key="13">
    <source>
        <dbReference type="Proteomes" id="UP001433268"/>
    </source>
</evidence>
<evidence type="ECO:0000256" key="4">
    <source>
        <dbReference type="ARBA" id="ARBA00022559"/>
    </source>
</evidence>
<dbReference type="GeneID" id="92043751"/>
<keyword evidence="4 10" id="KW-0575">Peroxidase</keyword>
<comment type="caution">
    <text evidence="12">The sequence shown here is derived from an EMBL/GenBank/DDBJ whole genome shotgun (WGS) entry which is preliminary data.</text>
</comment>
<accession>A0ABR1WNJ2</accession>
<keyword evidence="8" id="KW-0408">Iron</keyword>
<evidence type="ECO:0000256" key="3">
    <source>
        <dbReference type="ARBA" id="ARBA00001970"/>
    </source>
</evidence>
<feature type="domain" description="Plant heme peroxidase family profile" evidence="11">
    <location>
        <begin position="38"/>
        <end position="270"/>
    </location>
</feature>
<dbReference type="PRINTS" id="PR00458">
    <property type="entry name" value="PEROXIDASE"/>
</dbReference>
<dbReference type="InterPro" id="IPR010255">
    <property type="entry name" value="Haem_peroxidase_sf"/>
</dbReference>
<evidence type="ECO:0000313" key="12">
    <source>
        <dbReference type="EMBL" id="KAK8085105.1"/>
    </source>
</evidence>
<dbReference type="PROSITE" id="PS50873">
    <property type="entry name" value="PEROXIDASE_4"/>
    <property type="match status" value="1"/>
</dbReference>
<dbReference type="RefSeq" id="XP_066669614.1">
    <property type="nucleotide sequence ID" value="XM_066810691.1"/>
</dbReference>
<dbReference type="InterPro" id="IPR002016">
    <property type="entry name" value="Haem_peroxidase"/>
</dbReference>
<keyword evidence="13" id="KW-1185">Reference proteome</keyword>
<evidence type="ECO:0000256" key="9">
    <source>
        <dbReference type="RuleBase" id="RU004241"/>
    </source>
</evidence>
<keyword evidence="6" id="KW-0479">Metal-binding</keyword>
<dbReference type="PRINTS" id="PR00461">
    <property type="entry name" value="PLPEROXIDASE"/>
</dbReference>
<proteinExistence type="inferred from homology"/>
<evidence type="ECO:0000259" key="11">
    <source>
        <dbReference type="PROSITE" id="PS50873"/>
    </source>
</evidence>
<dbReference type="EMBL" id="JAQQWN010000005">
    <property type="protein sequence ID" value="KAK8085105.1"/>
    <property type="molecule type" value="Genomic_DNA"/>
</dbReference>
<comment type="cofactor">
    <cofactor evidence="2">
        <name>Ca(2+)</name>
        <dbReference type="ChEBI" id="CHEBI:29108"/>
    </cofactor>
</comment>
<comment type="catalytic activity">
    <reaction evidence="1">
        <text>2 a phenolic donor + H2O2 = 2 a phenolic radical donor + 2 H2O</text>
        <dbReference type="Rhea" id="RHEA:56136"/>
        <dbReference type="ChEBI" id="CHEBI:15377"/>
        <dbReference type="ChEBI" id="CHEBI:16240"/>
        <dbReference type="ChEBI" id="CHEBI:139520"/>
        <dbReference type="ChEBI" id="CHEBI:139521"/>
        <dbReference type="EC" id="1.11.1.7"/>
    </reaction>
</comment>
<dbReference type="Pfam" id="PF00141">
    <property type="entry name" value="peroxidase"/>
    <property type="match status" value="1"/>
</dbReference>
<evidence type="ECO:0000256" key="6">
    <source>
        <dbReference type="ARBA" id="ARBA00022723"/>
    </source>
</evidence>
<gene>
    <name evidence="12" type="ORF">PG997_006376</name>
</gene>
<evidence type="ECO:0000256" key="8">
    <source>
        <dbReference type="ARBA" id="ARBA00023004"/>
    </source>
</evidence>
<protein>
    <recommendedName>
        <fullName evidence="10">Peroxidase</fullName>
        <ecNumber evidence="10">1.11.1.-</ecNumber>
    </recommendedName>
</protein>
<dbReference type="InterPro" id="IPR000823">
    <property type="entry name" value="Peroxidase_pln"/>
</dbReference>
<dbReference type="Proteomes" id="UP001433268">
    <property type="component" value="Unassembled WGS sequence"/>
</dbReference>
<evidence type="ECO:0000256" key="10">
    <source>
        <dbReference type="RuleBase" id="RU363051"/>
    </source>
</evidence>
<organism evidence="12 13">
    <name type="scientific">Apiospora hydei</name>
    <dbReference type="NCBI Taxonomy" id="1337664"/>
    <lineage>
        <taxon>Eukaryota</taxon>
        <taxon>Fungi</taxon>
        <taxon>Dikarya</taxon>
        <taxon>Ascomycota</taxon>
        <taxon>Pezizomycotina</taxon>
        <taxon>Sordariomycetes</taxon>
        <taxon>Xylariomycetidae</taxon>
        <taxon>Amphisphaeriales</taxon>
        <taxon>Apiosporaceae</taxon>
        <taxon>Apiospora</taxon>
    </lineage>
</organism>
<comment type="cofactor">
    <cofactor evidence="3">
        <name>heme b</name>
        <dbReference type="ChEBI" id="CHEBI:60344"/>
    </cofactor>
</comment>
<evidence type="ECO:0000256" key="5">
    <source>
        <dbReference type="ARBA" id="ARBA00022617"/>
    </source>
</evidence>
<keyword evidence="5" id="KW-0349">Heme</keyword>
<dbReference type="InterPro" id="IPR044831">
    <property type="entry name" value="Ccp1-like"/>
</dbReference>
<dbReference type="SUPFAM" id="SSF48113">
    <property type="entry name" value="Heme-dependent peroxidases"/>
    <property type="match status" value="1"/>
</dbReference>
<comment type="similarity">
    <text evidence="9">Belongs to the peroxidase family.</text>
</comment>
<dbReference type="Gene3D" id="1.10.420.10">
    <property type="entry name" value="Peroxidase, domain 2"/>
    <property type="match status" value="1"/>
</dbReference>
<dbReference type="Gene3D" id="1.10.520.10">
    <property type="match status" value="1"/>
</dbReference>
<evidence type="ECO:0000256" key="2">
    <source>
        <dbReference type="ARBA" id="ARBA00001913"/>
    </source>
</evidence>
<evidence type="ECO:0000256" key="1">
    <source>
        <dbReference type="ARBA" id="ARBA00000189"/>
    </source>
</evidence>
<keyword evidence="7 10" id="KW-0560">Oxidoreductase</keyword>